<dbReference type="InterPro" id="IPR003594">
    <property type="entry name" value="HATPase_dom"/>
</dbReference>
<keyword evidence="9" id="KW-1185">Reference proteome</keyword>
<dbReference type="SMART" id="SM00387">
    <property type="entry name" value="HATPase_c"/>
    <property type="match status" value="1"/>
</dbReference>
<dbReference type="Gene3D" id="3.30.450.40">
    <property type="match status" value="3"/>
</dbReference>
<evidence type="ECO:0000256" key="6">
    <source>
        <dbReference type="ARBA" id="ARBA00023012"/>
    </source>
</evidence>
<dbReference type="EMBL" id="JBHSWX010000012">
    <property type="protein sequence ID" value="MFC6786983.1"/>
    <property type="molecule type" value="Genomic_DNA"/>
</dbReference>
<protein>
    <recommendedName>
        <fullName evidence="2">histidine kinase</fullName>
        <ecNumber evidence="2">2.7.13.3</ecNumber>
    </recommendedName>
</protein>
<name>A0ABD5TG65_9EURY</name>
<dbReference type="Pfam" id="PF13185">
    <property type="entry name" value="GAF_2"/>
    <property type="match status" value="2"/>
</dbReference>
<keyword evidence="5" id="KW-0418">Kinase</keyword>
<evidence type="ECO:0000256" key="1">
    <source>
        <dbReference type="ARBA" id="ARBA00000085"/>
    </source>
</evidence>
<proteinExistence type="predicted"/>
<evidence type="ECO:0000256" key="3">
    <source>
        <dbReference type="ARBA" id="ARBA00022553"/>
    </source>
</evidence>
<dbReference type="Gene3D" id="1.10.287.130">
    <property type="match status" value="1"/>
</dbReference>
<dbReference type="InterPro" id="IPR036890">
    <property type="entry name" value="HATPase_C_sf"/>
</dbReference>
<keyword evidence="6" id="KW-0902">Two-component regulatory system</keyword>
<evidence type="ECO:0000256" key="2">
    <source>
        <dbReference type="ARBA" id="ARBA00012438"/>
    </source>
</evidence>
<dbReference type="GO" id="GO:0000160">
    <property type="term" value="P:phosphorelay signal transduction system"/>
    <property type="evidence" value="ECO:0007669"/>
    <property type="project" value="UniProtKB-KW"/>
</dbReference>
<dbReference type="AlphaFoldDB" id="A0ABD5TG65"/>
<dbReference type="InterPro" id="IPR003661">
    <property type="entry name" value="HisK_dim/P_dom"/>
</dbReference>
<dbReference type="SMART" id="SM00388">
    <property type="entry name" value="HisKA"/>
    <property type="match status" value="1"/>
</dbReference>
<keyword evidence="4" id="KW-0808">Transferase</keyword>
<evidence type="ECO:0000259" key="7">
    <source>
        <dbReference type="PROSITE" id="PS50109"/>
    </source>
</evidence>
<dbReference type="Pfam" id="PF02518">
    <property type="entry name" value="HATPase_c"/>
    <property type="match status" value="1"/>
</dbReference>
<dbReference type="NCBIfam" id="TIGR00229">
    <property type="entry name" value="sensory_box"/>
    <property type="match status" value="1"/>
</dbReference>
<dbReference type="InterPro" id="IPR050736">
    <property type="entry name" value="Sensor_HK_Regulatory"/>
</dbReference>
<dbReference type="Pfam" id="PF13188">
    <property type="entry name" value="PAS_8"/>
    <property type="match status" value="1"/>
</dbReference>
<dbReference type="GeneID" id="81210086"/>
<accession>A0ABD5TG65</accession>
<dbReference type="InterPro" id="IPR036097">
    <property type="entry name" value="HisK_dim/P_sf"/>
</dbReference>
<evidence type="ECO:0000256" key="4">
    <source>
        <dbReference type="ARBA" id="ARBA00022679"/>
    </source>
</evidence>
<dbReference type="Gene3D" id="3.30.450.20">
    <property type="entry name" value="PAS domain"/>
    <property type="match status" value="1"/>
</dbReference>
<dbReference type="SUPFAM" id="SSF55785">
    <property type="entry name" value="PYP-like sensor domain (PAS domain)"/>
    <property type="match status" value="1"/>
</dbReference>
<feature type="domain" description="Histidine kinase" evidence="7">
    <location>
        <begin position="732"/>
        <end position="922"/>
    </location>
</feature>
<dbReference type="CDD" id="cd00082">
    <property type="entry name" value="HisKA"/>
    <property type="match status" value="1"/>
</dbReference>
<evidence type="ECO:0000256" key="5">
    <source>
        <dbReference type="ARBA" id="ARBA00022777"/>
    </source>
</evidence>
<dbReference type="SUPFAM" id="SSF47384">
    <property type="entry name" value="Homodimeric domain of signal transducing histidine kinase"/>
    <property type="match status" value="1"/>
</dbReference>
<dbReference type="Pfam" id="PF00512">
    <property type="entry name" value="HisKA"/>
    <property type="match status" value="1"/>
</dbReference>
<dbReference type="PRINTS" id="PR00344">
    <property type="entry name" value="BCTRLSENSOR"/>
</dbReference>
<gene>
    <name evidence="8" type="ORF">ACFQFD_13555</name>
</gene>
<dbReference type="InterPro" id="IPR029016">
    <property type="entry name" value="GAF-like_dom_sf"/>
</dbReference>
<dbReference type="InterPro" id="IPR000014">
    <property type="entry name" value="PAS"/>
</dbReference>
<dbReference type="PANTHER" id="PTHR43711">
    <property type="entry name" value="TWO-COMPONENT HISTIDINE KINASE"/>
    <property type="match status" value="1"/>
</dbReference>
<evidence type="ECO:0000313" key="9">
    <source>
        <dbReference type="Proteomes" id="UP001596443"/>
    </source>
</evidence>
<comment type="catalytic activity">
    <reaction evidence="1">
        <text>ATP + protein L-histidine = ADP + protein N-phospho-L-histidine.</text>
        <dbReference type="EC" id="2.7.13.3"/>
    </reaction>
</comment>
<keyword evidence="3" id="KW-0597">Phosphoprotein</keyword>
<dbReference type="GO" id="GO:0004673">
    <property type="term" value="F:protein histidine kinase activity"/>
    <property type="evidence" value="ECO:0007669"/>
    <property type="project" value="UniProtKB-EC"/>
</dbReference>
<reference evidence="8 9" key="1">
    <citation type="journal article" date="2019" name="Int. J. Syst. Evol. Microbiol.">
        <title>The Global Catalogue of Microorganisms (GCM) 10K type strain sequencing project: providing services to taxonomists for standard genome sequencing and annotation.</title>
        <authorList>
            <consortium name="The Broad Institute Genomics Platform"/>
            <consortium name="The Broad Institute Genome Sequencing Center for Infectious Disease"/>
            <person name="Wu L."/>
            <person name="Ma J."/>
        </authorList>
    </citation>
    <scope>NUCLEOTIDE SEQUENCE [LARGE SCALE GENOMIC DNA]</scope>
    <source>
        <strain evidence="8 9">SYNS20</strain>
    </source>
</reference>
<dbReference type="InterPro" id="IPR035965">
    <property type="entry name" value="PAS-like_dom_sf"/>
</dbReference>
<sequence length="922" mass="99860">MADPVAEPSTAVLVVAAAGATVPDGLVDALADATDGEVDTVAPSALDNRLDGSHCPESVLVVGDASLSEDAREALSTTAASLVAYAEREPDPDASYVDGYVSRTADADRVVEEIDRACDGETRRQLRAARRRMTELHAGTADIAAADDVQSLFERTIAVARRVLDFDHCAIAVHENGEMVVRARSQDVDWLRPRVPVEDSVSGQAFQRGETLHVDDISTRDISDSDATGSGISVPLGSDAVFQTISTTPYAFDETDRELAELLATHVGQAYERLRAQAGLTRRERVMTELHEAAPRLVDADSVDALYKLVVEIAQRVLAFDRSCVYTADAERFTMRATTDTDFPGEFPRGFGAMEVSHVESRSFVIDDVTDSEFAESHDGTPRSLISVPFAGDAVFQAVTEPVGAFDDGDLEFAELLTSYATATRERIRSERALREARRVTEQLHEAATDLAAADDEEALIARAIRASEEILSFDKSTLTLKRGDKLVPAADSTGSPVDGSRPMDLDEGIAGQTFQSGESVLIEDVDETDAAAPARPEYRSGLSVPVGDVGVFQAVSTVPGAFTRDDLNHAELLMSHVAVSLERVRTERDLRAERDRLSALFENIPDAAFSFELVDGEPVVQNVNSAFTDTFGYDEEVVGESIDEYIVPDDAEAASEATEFNERLRSGESLRRECRRKTARGLRDFLMYVVPLELGAENVGGYAIYSDITERRERERALRRQNERLDEFASVVSHDLRNPLSVAEGYLELAQETGDVEHLATVSGAVERMRTLVDDLLRLAREGRVVGETEPVDVAVAARAAWGNVDTGDATLSVEDGLDVDADEDRLRELFENLFRNSIEHGGDAPAVRVEATSTGFAVADDGPGVPADRREEVFEVGISTGEDGTGFGLAIVRRIAEAHGWSVTVTASEDGGARFEFSGV</sequence>
<dbReference type="InterPro" id="IPR003018">
    <property type="entry name" value="GAF"/>
</dbReference>
<dbReference type="InterPro" id="IPR005467">
    <property type="entry name" value="His_kinase_dom"/>
</dbReference>
<comment type="caution">
    <text evidence="8">The sequence shown here is derived from an EMBL/GenBank/DDBJ whole genome shotgun (WGS) entry which is preliminary data.</text>
</comment>
<evidence type="ECO:0000313" key="8">
    <source>
        <dbReference type="EMBL" id="MFC6786983.1"/>
    </source>
</evidence>
<dbReference type="EC" id="2.7.13.3" evidence="2"/>
<dbReference type="Gene3D" id="3.30.565.10">
    <property type="entry name" value="Histidine kinase-like ATPase, C-terminal domain"/>
    <property type="match status" value="1"/>
</dbReference>
<dbReference type="SMART" id="SM00065">
    <property type="entry name" value="GAF"/>
    <property type="match status" value="3"/>
</dbReference>
<dbReference type="CDD" id="cd00130">
    <property type="entry name" value="PAS"/>
    <property type="match status" value="1"/>
</dbReference>
<dbReference type="PANTHER" id="PTHR43711:SF1">
    <property type="entry name" value="HISTIDINE KINASE 1"/>
    <property type="match status" value="1"/>
</dbReference>
<dbReference type="PROSITE" id="PS50109">
    <property type="entry name" value="HIS_KIN"/>
    <property type="match status" value="1"/>
</dbReference>
<dbReference type="SUPFAM" id="SSF55874">
    <property type="entry name" value="ATPase domain of HSP90 chaperone/DNA topoisomerase II/histidine kinase"/>
    <property type="match status" value="1"/>
</dbReference>
<dbReference type="Proteomes" id="UP001596443">
    <property type="component" value="Unassembled WGS sequence"/>
</dbReference>
<organism evidence="8 9">
    <name type="scientific">Halobaculum halobium</name>
    <dbReference type="NCBI Taxonomy" id="3032281"/>
    <lineage>
        <taxon>Archaea</taxon>
        <taxon>Methanobacteriati</taxon>
        <taxon>Methanobacteriota</taxon>
        <taxon>Stenosarchaea group</taxon>
        <taxon>Halobacteria</taxon>
        <taxon>Halobacteriales</taxon>
        <taxon>Haloferacaceae</taxon>
        <taxon>Halobaculum</taxon>
    </lineage>
</organism>
<dbReference type="InterPro" id="IPR004358">
    <property type="entry name" value="Sig_transdc_His_kin-like_C"/>
</dbReference>
<dbReference type="SUPFAM" id="SSF55781">
    <property type="entry name" value="GAF domain-like"/>
    <property type="match status" value="3"/>
</dbReference>
<dbReference type="RefSeq" id="WP_284061173.1">
    <property type="nucleotide sequence ID" value="NZ_CP126158.1"/>
</dbReference>